<evidence type="ECO:0000313" key="13">
    <source>
        <dbReference type="EMBL" id="KAG6411759.1"/>
    </source>
</evidence>
<dbReference type="PROSITE" id="PS50011">
    <property type="entry name" value="PROTEIN_KINASE_DOM"/>
    <property type="match status" value="1"/>
</dbReference>
<dbReference type="InterPro" id="IPR011009">
    <property type="entry name" value="Kinase-like_dom_sf"/>
</dbReference>
<evidence type="ECO:0000256" key="3">
    <source>
        <dbReference type="ARBA" id="ARBA00022527"/>
    </source>
</evidence>
<keyword evidence="3" id="KW-0723">Serine/threonine-protein kinase</keyword>
<dbReference type="GO" id="GO:0005886">
    <property type="term" value="C:plasma membrane"/>
    <property type="evidence" value="ECO:0007669"/>
    <property type="project" value="UniProtKB-SubCell"/>
</dbReference>
<dbReference type="PANTHER" id="PTHR47982:SF42">
    <property type="entry name" value="PROTEIN KINASE DOMAIN-CONTAINING PROTEIN"/>
    <property type="match status" value="1"/>
</dbReference>
<comment type="catalytic activity">
    <reaction evidence="11">
        <text>L-seryl-[protein] + ATP = O-phospho-L-seryl-[protein] + ADP + H(+)</text>
        <dbReference type="Rhea" id="RHEA:17989"/>
        <dbReference type="Rhea" id="RHEA-COMP:9863"/>
        <dbReference type="Rhea" id="RHEA-COMP:11604"/>
        <dbReference type="ChEBI" id="CHEBI:15378"/>
        <dbReference type="ChEBI" id="CHEBI:29999"/>
        <dbReference type="ChEBI" id="CHEBI:30616"/>
        <dbReference type="ChEBI" id="CHEBI:83421"/>
        <dbReference type="ChEBI" id="CHEBI:456216"/>
        <dbReference type="EC" id="2.7.11.1"/>
    </reaction>
</comment>
<dbReference type="GO" id="GO:0005524">
    <property type="term" value="F:ATP binding"/>
    <property type="evidence" value="ECO:0007669"/>
    <property type="project" value="UniProtKB-KW"/>
</dbReference>
<sequence length="529" mass="60253">MLIFFVKNNKAQCKLDLYLISTRAMTTSRQRTLIIHDASKQLSIPLRSIVVQLSLRYGSIIKLLVITEAFTEKHRFHANRCGLVLKSKTDSSATINKRKADIKEEAYKTLVRYSTSLEFKEMLVAADMLQVEFGITVEAGMLKEIAVEYAKSYQATHVVLGRKLRKEAQYFIKNLSCGISMIKSDHTIQILRAPQIDEAGTKEGVTTNQKNREGWDSSHLLCCSCRNTRPWYRQKMNFTYAELQIATNGFCSQNLMSDHGSKAYLGMLNGQRKILIRETPSVTMGEEDYQREVRMLEGVRHSNVALLIGSCSGGPNRFLVYEYICNGSLNTHLSDENKKLTWEIRINIAYGAAKGLAYLHEEGIYGSMRPSNILVTHDFQPMLSYYGFMTEYETSGERSGKRSAMKTFEHLAPEYDETGKEVSKADVFAFGVVLLELITGRKTIEDTDGQSYLRWARPLLRQKKYTELTDPTLKDSPDVYQLYWLVRMADKCLSLDPKSRYSMNKVVKALSDVINRCGVEEFSPTESEL</sequence>
<keyword evidence="4" id="KW-0808">Transferase</keyword>
<dbReference type="Pfam" id="PF07714">
    <property type="entry name" value="PK_Tyr_Ser-Thr"/>
    <property type="match status" value="1"/>
</dbReference>
<dbReference type="OrthoDB" id="4062651at2759"/>
<evidence type="ECO:0000256" key="8">
    <source>
        <dbReference type="ARBA" id="ARBA00022989"/>
    </source>
</evidence>
<dbReference type="GO" id="GO:0004674">
    <property type="term" value="F:protein serine/threonine kinase activity"/>
    <property type="evidence" value="ECO:0007669"/>
    <property type="project" value="UniProtKB-KW"/>
</dbReference>
<evidence type="ECO:0000313" key="14">
    <source>
        <dbReference type="Proteomes" id="UP000298416"/>
    </source>
</evidence>
<comment type="caution">
    <text evidence="13">The sequence shown here is derived from an EMBL/GenBank/DDBJ whole genome shotgun (WGS) entry which is preliminary data.</text>
</comment>
<dbReference type="AlphaFoldDB" id="A0A8X8XFR7"/>
<evidence type="ECO:0000259" key="12">
    <source>
        <dbReference type="PROSITE" id="PS50011"/>
    </source>
</evidence>
<evidence type="ECO:0000256" key="5">
    <source>
        <dbReference type="ARBA" id="ARBA00022692"/>
    </source>
</evidence>
<reference evidence="13" key="2">
    <citation type="submission" date="2020-08" db="EMBL/GenBank/DDBJ databases">
        <title>Plant Genome Project.</title>
        <authorList>
            <person name="Zhang R.-G."/>
        </authorList>
    </citation>
    <scope>NUCLEOTIDE SEQUENCE</scope>
    <source>
        <strain evidence="13">Huo1</strain>
        <tissue evidence="13">Leaf</tissue>
    </source>
</reference>
<dbReference type="Gene3D" id="3.30.200.20">
    <property type="entry name" value="Phosphorylase Kinase, domain 1"/>
    <property type="match status" value="1"/>
</dbReference>
<evidence type="ECO:0000256" key="10">
    <source>
        <dbReference type="ARBA" id="ARBA00047899"/>
    </source>
</evidence>
<evidence type="ECO:0000256" key="1">
    <source>
        <dbReference type="ARBA" id="ARBA00004162"/>
    </source>
</evidence>
<keyword evidence="7" id="KW-0067">ATP-binding</keyword>
<accession>A0A8X8XFR7</accession>
<protein>
    <recommendedName>
        <fullName evidence="2">non-specific serine/threonine protein kinase</fullName>
        <ecNumber evidence="2">2.7.11.1</ecNumber>
    </recommendedName>
</protein>
<keyword evidence="9" id="KW-0472">Membrane</keyword>
<keyword evidence="6" id="KW-0547">Nucleotide-binding</keyword>
<dbReference type="SUPFAM" id="SSF56112">
    <property type="entry name" value="Protein kinase-like (PK-like)"/>
    <property type="match status" value="1"/>
</dbReference>
<keyword evidence="5" id="KW-0812">Transmembrane</keyword>
<evidence type="ECO:0000256" key="7">
    <source>
        <dbReference type="ARBA" id="ARBA00022840"/>
    </source>
</evidence>
<feature type="domain" description="Protein kinase" evidence="12">
    <location>
        <begin position="240"/>
        <end position="514"/>
    </location>
</feature>
<dbReference type="Proteomes" id="UP000298416">
    <property type="component" value="Unassembled WGS sequence"/>
</dbReference>
<evidence type="ECO:0000256" key="4">
    <source>
        <dbReference type="ARBA" id="ARBA00022679"/>
    </source>
</evidence>
<keyword evidence="14" id="KW-1185">Reference proteome</keyword>
<reference evidence="13" key="1">
    <citation type="submission" date="2018-01" db="EMBL/GenBank/DDBJ databases">
        <authorList>
            <person name="Mao J.F."/>
        </authorList>
    </citation>
    <scope>NUCLEOTIDE SEQUENCE</scope>
    <source>
        <strain evidence="13">Huo1</strain>
        <tissue evidence="13">Leaf</tissue>
    </source>
</reference>
<keyword evidence="8" id="KW-1133">Transmembrane helix</keyword>
<name>A0A8X8XFR7_SALSN</name>
<dbReference type="InterPro" id="IPR000719">
    <property type="entry name" value="Prot_kinase_dom"/>
</dbReference>
<dbReference type="InterPro" id="IPR047117">
    <property type="entry name" value="PERK1-13-like"/>
</dbReference>
<evidence type="ECO:0000256" key="11">
    <source>
        <dbReference type="ARBA" id="ARBA00048679"/>
    </source>
</evidence>
<organism evidence="13">
    <name type="scientific">Salvia splendens</name>
    <name type="common">Scarlet sage</name>
    <dbReference type="NCBI Taxonomy" id="180675"/>
    <lineage>
        <taxon>Eukaryota</taxon>
        <taxon>Viridiplantae</taxon>
        <taxon>Streptophyta</taxon>
        <taxon>Embryophyta</taxon>
        <taxon>Tracheophyta</taxon>
        <taxon>Spermatophyta</taxon>
        <taxon>Magnoliopsida</taxon>
        <taxon>eudicotyledons</taxon>
        <taxon>Gunneridae</taxon>
        <taxon>Pentapetalae</taxon>
        <taxon>asterids</taxon>
        <taxon>lamiids</taxon>
        <taxon>Lamiales</taxon>
        <taxon>Lamiaceae</taxon>
        <taxon>Nepetoideae</taxon>
        <taxon>Mentheae</taxon>
        <taxon>Salviinae</taxon>
        <taxon>Salvia</taxon>
        <taxon>Salvia subgen. Calosphace</taxon>
        <taxon>core Calosphace</taxon>
    </lineage>
</organism>
<proteinExistence type="predicted"/>
<gene>
    <name evidence="13" type="ORF">SASPL_129843</name>
</gene>
<comment type="subcellular location">
    <subcellularLocation>
        <location evidence="1">Cell membrane</location>
        <topology evidence="1">Single-pass membrane protein</topology>
    </subcellularLocation>
</comment>
<evidence type="ECO:0000256" key="9">
    <source>
        <dbReference type="ARBA" id="ARBA00023136"/>
    </source>
</evidence>
<evidence type="ECO:0000256" key="2">
    <source>
        <dbReference type="ARBA" id="ARBA00012513"/>
    </source>
</evidence>
<dbReference type="InterPro" id="IPR001245">
    <property type="entry name" value="Ser-Thr/Tyr_kinase_cat_dom"/>
</dbReference>
<dbReference type="PANTHER" id="PTHR47982">
    <property type="entry name" value="PROLINE-RICH RECEPTOR-LIKE PROTEIN KINASE PERK4"/>
    <property type="match status" value="1"/>
</dbReference>
<comment type="catalytic activity">
    <reaction evidence="10">
        <text>L-threonyl-[protein] + ATP = O-phospho-L-threonyl-[protein] + ADP + H(+)</text>
        <dbReference type="Rhea" id="RHEA:46608"/>
        <dbReference type="Rhea" id="RHEA-COMP:11060"/>
        <dbReference type="Rhea" id="RHEA-COMP:11605"/>
        <dbReference type="ChEBI" id="CHEBI:15378"/>
        <dbReference type="ChEBI" id="CHEBI:30013"/>
        <dbReference type="ChEBI" id="CHEBI:30616"/>
        <dbReference type="ChEBI" id="CHEBI:61977"/>
        <dbReference type="ChEBI" id="CHEBI:456216"/>
        <dbReference type="EC" id="2.7.11.1"/>
    </reaction>
</comment>
<dbReference type="EMBL" id="PNBA02000010">
    <property type="protein sequence ID" value="KAG6411759.1"/>
    <property type="molecule type" value="Genomic_DNA"/>
</dbReference>
<dbReference type="Gene3D" id="1.10.510.10">
    <property type="entry name" value="Transferase(Phosphotransferase) domain 1"/>
    <property type="match status" value="1"/>
</dbReference>
<keyword evidence="3" id="KW-0418">Kinase</keyword>
<evidence type="ECO:0000256" key="6">
    <source>
        <dbReference type="ARBA" id="ARBA00022741"/>
    </source>
</evidence>
<dbReference type="EC" id="2.7.11.1" evidence="2"/>